<dbReference type="GeneID" id="108884619"/>
<keyword evidence="2" id="KW-0325">Glycoprotein</keyword>
<accession>A0AAJ7LWP8</accession>
<evidence type="ECO:0000313" key="8">
    <source>
        <dbReference type="RefSeq" id="XP_018534135.1"/>
    </source>
</evidence>
<keyword evidence="4" id="KW-1133">Transmembrane helix</keyword>
<comment type="subcellular location">
    <subcellularLocation>
        <location evidence="1">Cell membrane</location>
        <topology evidence="1">Single-pass type II membrane protein</topology>
    </subcellularLocation>
</comment>
<dbReference type="InterPro" id="IPR029058">
    <property type="entry name" value="AB_hydrolase_fold"/>
</dbReference>
<evidence type="ECO:0000256" key="4">
    <source>
        <dbReference type="SAM" id="Phobius"/>
    </source>
</evidence>
<proteinExistence type="predicted"/>
<name>A0AAJ7LWP8_LATCA</name>
<dbReference type="InterPro" id="IPR050278">
    <property type="entry name" value="Serine_Prot_S9B/DPPIV"/>
</dbReference>
<evidence type="ECO:0000256" key="1">
    <source>
        <dbReference type="ARBA" id="ARBA00004401"/>
    </source>
</evidence>
<evidence type="ECO:0000256" key="3">
    <source>
        <dbReference type="SAM" id="MobiDB-lite"/>
    </source>
</evidence>
<feature type="region of interest" description="Disordered" evidence="3">
    <location>
        <begin position="1"/>
        <end position="21"/>
    </location>
</feature>
<dbReference type="PANTHER" id="PTHR11731:SF21">
    <property type="entry name" value="INACTIVE DIPEPTIDYL PEPTIDASE 10"/>
    <property type="match status" value="1"/>
</dbReference>
<feature type="transmembrane region" description="Helical" evidence="4">
    <location>
        <begin position="33"/>
        <end position="54"/>
    </location>
</feature>
<keyword evidence="4" id="KW-0472">Membrane</keyword>
<feature type="domain" description="Peptidase S9 prolyl oligopeptidase catalytic" evidence="5">
    <location>
        <begin position="579"/>
        <end position="782"/>
    </location>
</feature>
<feature type="domain" description="Dipeptidylpeptidase IV N-terminal" evidence="6">
    <location>
        <begin position="131"/>
        <end position="497"/>
    </location>
</feature>
<dbReference type="AlphaFoldDB" id="A0AAJ7LWP8"/>
<sequence length="795" mass="90091">MNQSAGAAQHGRRYSTEGKDIGPIGPDRNWKGIGISLLVILVVLSLIGLAIVLLSKDDGGKPFGSQLTLDDLFQRNFQIHDPDAKWINGEEIIFRSWDGDVLKISIHNNETELLLKNTTFATFKASKFAVSPDMNFVLLAYDVKQVYQHSFLASYLIYNLYTREVRELNPPEVSDSVLQFASWGVHGQQMIYIFENNIYYQTDVQSSSWRLTSSGQEGIIFNGIADWLYEEEVLHTQVTHWWSPDGSRLAYLTINDSLVPNMLLPRFTGSLYPRGKEYPYPKMGQINPTVRLFVVILDGSSLTTELRPPDSFEKSEYYITMVKWVTRERLSVRWLSRAQNVSILSLCDVTTGDCTKKHVMTSDKWLDRQNEEPVFSKDCTTFFISMPLKHGSRGTFNHITMISNQSEGQEVNLRHLTSGSWEVTQILAYDESANSVYFLSTEEGSTQRQLYRVSTVDPFNKECLTCSLFKSKCTYYDAVLSPSYQHVVLNCRGPGIPQSTLHKLNDMNKHRTLERNTMLKHVLLNRTIPKWERRTVQINNFALRLELIVPVDLDETKEYPLLLVLDSAPGGQAVSDRFSLSWDSVLVSSDKVIVARVDGRGSAFQGQRILHEVHQRLGTVDVQDQITALEHLIRLPYIDGNRVGVYGKAYGGFLSSLLLLSNSSMFNCGIAVAPITNWRLYGSAFSEKYYGSPVKEDHKYQISTLLGNITVLSPLNFHIIHGTADATVHFQHSAELVKLLSASNVNYTLQIFPDEGHNIASVKSQHYMLNSVLTFFRHCFKEDEVIVPQASKDDN</sequence>
<dbReference type="GO" id="GO:0008236">
    <property type="term" value="F:serine-type peptidase activity"/>
    <property type="evidence" value="ECO:0007669"/>
    <property type="project" value="InterPro"/>
</dbReference>
<gene>
    <name evidence="8" type="primary">LOC108884619</name>
</gene>
<dbReference type="Pfam" id="PF00326">
    <property type="entry name" value="Peptidase_S9"/>
    <property type="match status" value="1"/>
</dbReference>
<dbReference type="GO" id="GO:0008076">
    <property type="term" value="C:voltage-gated potassium channel complex"/>
    <property type="evidence" value="ECO:0007669"/>
    <property type="project" value="TreeGrafter"/>
</dbReference>
<dbReference type="InterPro" id="IPR002469">
    <property type="entry name" value="Peptidase_S9B_N"/>
</dbReference>
<dbReference type="RefSeq" id="XP_018534135.1">
    <property type="nucleotide sequence ID" value="XM_018678619.2"/>
</dbReference>
<evidence type="ECO:0000259" key="6">
    <source>
        <dbReference type="Pfam" id="PF00930"/>
    </source>
</evidence>
<keyword evidence="4" id="KW-0812">Transmembrane</keyword>
<evidence type="ECO:0000313" key="7">
    <source>
        <dbReference type="Proteomes" id="UP000694890"/>
    </source>
</evidence>
<dbReference type="Gene3D" id="3.40.50.1820">
    <property type="entry name" value="alpha/beta hydrolase"/>
    <property type="match status" value="1"/>
</dbReference>
<dbReference type="Pfam" id="PF00930">
    <property type="entry name" value="DPPIV_N"/>
    <property type="match status" value="1"/>
</dbReference>
<dbReference type="KEGG" id="lcf:108884619"/>
<dbReference type="FunFam" id="3.40.50.1820:FF:000003">
    <property type="entry name" value="Dipeptidyl peptidase 4"/>
    <property type="match status" value="1"/>
</dbReference>
<organism evidence="7 8">
    <name type="scientific">Lates calcarifer</name>
    <name type="common">Barramundi</name>
    <name type="synonym">Holocentrus calcarifer</name>
    <dbReference type="NCBI Taxonomy" id="8187"/>
    <lineage>
        <taxon>Eukaryota</taxon>
        <taxon>Metazoa</taxon>
        <taxon>Chordata</taxon>
        <taxon>Craniata</taxon>
        <taxon>Vertebrata</taxon>
        <taxon>Euteleostomi</taxon>
        <taxon>Actinopterygii</taxon>
        <taxon>Neopterygii</taxon>
        <taxon>Teleostei</taxon>
        <taxon>Neoteleostei</taxon>
        <taxon>Acanthomorphata</taxon>
        <taxon>Carangaria</taxon>
        <taxon>Carangaria incertae sedis</taxon>
        <taxon>Centropomidae</taxon>
        <taxon>Lates</taxon>
    </lineage>
</organism>
<dbReference type="PANTHER" id="PTHR11731">
    <property type="entry name" value="PROTEASE FAMILY S9B,C DIPEPTIDYL-PEPTIDASE IV-RELATED"/>
    <property type="match status" value="1"/>
</dbReference>
<reference evidence="8" key="1">
    <citation type="submission" date="2025-08" db="UniProtKB">
        <authorList>
            <consortium name="RefSeq"/>
        </authorList>
    </citation>
    <scope>IDENTIFICATION</scope>
    <source>
        <tissue evidence="8">Brain</tissue>
    </source>
</reference>
<protein>
    <submittedName>
        <fullName evidence="8">LOW QUALITY PROTEIN: inactive dipeptidyl peptidase 10-like</fullName>
    </submittedName>
</protein>
<dbReference type="Gene3D" id="2.140.10.30">
    <property type="entry name" value="Dipeptidylpeptidase IV, N-terminal domain"/>
    <property type="match status" value="1"/>
</dbReference>
<dbReference type="InterPro" id="IPR001375">
    <property type="entry name" value="Peptidase_S9_cat"/>
</dbReference>
<dbReference type="SUPFAM" id="SSF53474">
    <property type="entry name" value="alpha/beta-Hydrolases"/>
    <property type="match status" value="1"/>
</dbReference>
<evidence type="ECO:0000259" key="5">
    <source>
        <dbReference type="Pfam" id="PF00326"/>
    </source>
</evidence>
<dbReference type="GO" id="GO:1901379">
    <property type="term" value="P:regulation of potassium ion transmembrane transport"/>
    <property type="evidence" value="ECO:0007669"/>
    <property type="project" value="TreeGrafter"/>
</dbReference>
<dbReference type="SUPFAM" id="SSF82171">
    <property type="entry name" value="DPP6 N-terminal domain-like"/>
    <property type="match status" value="1"/>
</dbReference>
<dbReference type="GO" id="GO:0015459">
    <property type="term" value="F:potassium channel regulator activity"/>
    <property type="evidence" value="ECO:0007669"/>
    <property type="project" value="TreeGrafter"/>
</dbReference>
<dbReference type="GO" id="GO:0006508">
    <property type="term" value="P:proteolysis"/>
    <property type="evidence" value="ECO:0007669"/>
    <property type="project" value="InterPro"/>
</dbReference>
<dbReference type="Proteomes" id="UP000694890">
    <property type="component" value="Linkage group LG1"/>
</dbReference>
<evidence type="ECO:0000256" key="2">
    <source>
        <dbReference type="ARBA" id="ARBA00023180"/>
    </source>
</evidence>